<keyword evidence="8" id="KW-1185">Reference proteome</keyword>
<evidence type="ECO:0000256" key="3">
    <source>
        <dbReference type="ARBA" id="ARBA00022692"/>
    </source>
</evidence>
<proteinExistence type="predicted"/>
<evidence type="ECO:0000256" key="1">
    <source>
        <dbReference type="ARBA" id="ARBA00004651"/>
    </source>
</evidence>
<feature type="transmembrane region" description="Helical" evidence="6">
    <location>
        <begin position="99"/>
        <end position="116"/>
    </location>
</feature>
<sequence>MNHNKKDRTVSKKYQLVTKKQRKHLITFLKLVISVALIYFIFTKINLKDVLVILKTSNPFYLFIAFVLVVFSKIMASFRLNLYFHEVGVRLKQKSNLKLYLLGMFYNLFLPGGIGGDAYKGYLIQKNYQVGVKKSAGVLVLDRLSGMLLLFLYACVLAVFIKNDFLSRFNWLFISCIPLSVSVYWYLVKRFFAYTLPVFWKSFAYSSIVQLSQLIAVWFILKALSIKLATIAYLFIFLVSSIVSVLPLTIGGIGSRELTFLYGAEWLNLQTDSSVSISFVFFLITALVSLGGMYYHFKKPTLEVNEV</sequence>
<keyword evidence="5 6" id="KW-0472">Membrane</keyword>
<dbReference type="InterPro" id="IPR022791">
    <property type="entry name" value="L-PG_synthase/AglD"/>
</dbReference>
<evidence type="ECO:0000256" key="2">
    <source>
        <dbReference type="ARBA" id="ARBA00022475"/>
    </source>
</evidence>
<dbReference type="EMBL" id="JBHULB010000006">
    <property type="protein sequence ID" value="MFD2585764.1"/>
    <property type="molecule type" value="Genomic_DNA"/>
</dbReference>
<keyword evidence="4 6" id="KW-1133">Transmembrane helix</keyword>
<name>A0ABW5MRJ6_9FLAO</name>
<dbReference type="RefSeq" id="WP_377765245.1">
    <property type="nucleotide sequence ID" value="NZ_JBHULB010000006.1"/>
</dbReference>
<evidence type="ECO:0000256" key="5">
    <source>
        <dbReference type="ARBA" id="ARBA00023136"/>
    </source>
</evidence>
<feature type="transmembrane region" description="Helical" evidence="6">
    <location>
        <begin position="136"/>
        <end position="161"/>
    </location>
</feature>
<dbReference type="Proteomes" id="UP001597526">
    <property type="component" value="Unassembled WGS sequence"/>
</dbReference>
<dbReference type="PANTHER" id="PTHR40277:SF1">
    <property type="entry name" value="BLL5419 PROTEIN"/>
    <property type="match status" value="1"/>
</dbReference>
<reference evidence="8" key="1">
    <citation type="journal article" date="2019" name="Int. J. Syst. Evol. Microbiol.">
        <title>The Global Catalogue of Microorganisms (GCM) 10K type strain sequencing project: providing services to taxonomists for standard genome sequencing and annotation.</title>
        <authorList>
            <consortium name="The Broad Institute Genomics Platform"/>
            <consortium name="The Broad Institute Genome Sequencing Center for Infectious Disease"/>
            <person name="Wu L."/>
            <person name="Ma J."/>
        </authorList>
    </citation>
    <scope>NUCLEOTIDE SEQUENCE [LARGE SCALE GENOMIC DNA]</scope>
    <source>
        <strain evidence="8">KCTC 52368</strain>
    </source>
</reference>
<evidence type="ECO:0000313" key="8">
    <source>
        <dbReference type="Proteomes" id="UP001597526"/>
    </source>
</evidence>
<feature type="transmembrane region" description="Helical" evidence="6">
    <location>
        <begin position="199"/>
        <end position="221"/>
    </location>
</feature>
<feature type="transmembrane region" description="Helical" evidence="6">
    <location>
        <begin position="59"/>
        <end position="78"/>
    </location>
</feature>
<organism evidence="7 8">
    <name type="scientific">Croceitalea marina</name>
    <dbReference type="NCBI Taxonomy" id="1775166"/>
    <lineage>
        <taxon>Bacteria</taxon>
        <taxon>Pseudomonadati</taxon>
        <taxon>Bacteroidota</taxon>
        <taxon>Flavobacteriia</taxon>
        <taxon>Flavobacteriales</taxon>
        <taxon>Flavobacteriaceae</taxon>
        <taxon>Croceitalea</taxon>
    </lineage>
</organism>
<evidence type="ECO:0000256" key="6">
    <source>
        <dbReference type="SAM" id="Phobius"/>
    </source>
</evidence>
<accession>A0ABW5MRJ6</accession>
<gene>
    <name evidence="7" type="ORF">ACFSQJ_02410</name>
</gene>
<evidence type="ECO:0000313" key="7">
    <source>
        <dbReference type="EMBL" id="MFD2585764.1"/>
    </source>
</evidence>
<feature type="transmembrane region" description="Helical" evidence="6">
    <location>
        <begin position="168"/>
        <end position="187"/>
    </location>
</feature>
<feature type="transmembrane region" description="Helical" evidence="6">
    <location>
        <begin position="275"/>
        <end position="295"/>
    </location>
</feature>
<dbReference type="PANTHER" id="PTHR40277">
    <property type="entry name" value="BLL5419 PROTEIN"/>
    <property type="match status" value="1"/>
</dbReference>
<feature type="transmembrane region" description="Helical" evidence="6">
    <location>
        <begin position="28"/>
        <end position="47"/>
    </location>
</feature>
<comment type="caution">
    <text evidence="7">The sequence shown here is derived from an EMBL/GenBank/DDBJ whole genome shotgun (WGS) entry which is preliminary data.</text>
</comment>
<keyword evidence="3 6" id="KW-0812">Transmembrane</keyword>
<evidence type="ECO:0000256" key="4">
    <source>
        <dbReference type="ARBA" id="ARBA00022989"/>
    </source>
</evidence>
<dbReference type="Pfam" id="PF03706">
    <property type="entry name" value="LPG_synthase_TM"/>
    <property type="match status" value="1"/>
</dbReference>
<protein>
    <submittedName>
        <fullName evidence="7">Lysylphosphatidylglycerol synthase transmembrane domain-containing protein</fullName>
    </submittedName>
</protein>
<feature type="transmembrane region" description="Helical" evidence="6">
    <location>
        <begin position="233"/>
        <end position="255"/>
    </location>
</feature>
<comment type="subcellular location">
    <subcellularLocation>
        <location evidence="1">Cell membrane</location>
        <topology evidence="1">Multi-pass membrane protein</topology>
    </subcellularLocation>
</comment>
<keyword evidence="2" id="KW-1003">Cell membrane</keyword>
<dbReference type="NCBIfam" id="TIGR00374">
    <property type="entry name" value="flippase-like domain"/>
    <property type="match status" value="1"/>
</dbReference>